<name>A0ABQ1KIH8_9RHOB</name>
<evidence type="ECO:0000313" key="1">
    <source>
        <dbReference type="EMBL" id="GGB96932.1"/>
    </source>
</evidence>
<accession>A0ABQ1KIH8</accession>
<evidence type="ECO:0008006" key="3">
    <source>
        <dbReference type="Google" id="ProtNLM"/>
    </source>
</evidence>
<sequence>MTNPLDQALLDAHARGDTSALIRLYHEAAETAQDEQATGFFLTHAYVFALEAGDDRASFLKDALVRLGRDIPAPPDL</sequence>
<proteinExistence type="predicted"/>
<dbReference type="Proteomes" id="UP000645462">
    <property type="component" value="Unassembled WGS sequence"/>
</dbReference>
<dbReference type="EMBL" id="BMFC01000002">
    <property type="protein sequence ID" value="GGB96932.1"/>
    <property type="molecule type" value="Genomic_DNA"/>
</dbReference>
<comment type="caution">
    <text evidence="1">The sequence shown here is derived from an EMBL/GenBank/DDBJ whole genome shotgun (WGS) entry which is preliminary data.</text>
</comment>
<gene>
    <name evidence="1" type="ORF">GCM10011363_11980</name>
</gene>
<dbReference type="RefSeq" id="WP_188481065.1">
    <property type="nucleotide sequence ID" value="NZ_BMFC01000002.1"/>
</dbReference>
<evidence type="ECO:0000313" key="2">
    <source>
        <dbReference type="Proteomes" id="UP000645462"/>
    </source>
</evidence>
<keyword evidence="2" id="KW-1185">Reference proteome</keyword>
<reference evidence="2" key="1">
    <citation type="journal article" date="2019" name="Int. J. Syst. Evol. Microbiol.">
        <title>The Global Catalogue of Microorganisms (GCM) 10K type strain sequencing project: providing services to taxonomists for standard genome sequencing and annotation.</title>
        <authorList>
            <consortium name="The Broad Institute Genomics Platform"/>
            <consortium name="The Broad Institute Genome Sequencing Center for Infectious Disease"/>
            <person name="Wu L."/>
            <person name="Ma J."/>
        </authorList>
    </citation>
    <scope>NUCLEOTIDE SEQUENCE [LARGE SCALE GENOMIC DNA]</scope>
    <source>
        <strain evidence="2">CGMCC 1.12478</strain>
    </source>
</reference>
<organism evidence="1 2">
    <name type="scientific">Marivita lacus</name>
    <dbReference type="NCBI Taxonomy" id="1323742"/>
    <lineage>
        <taxon>Bacteria</taxon>
        <taxon>Pseudomonadati</taxon>
        <taxon>Pseudomonadota</taxon>
        <taxon>Alphaproteobacteria</taxon>
        <taxon>Rhodobacterales</taxon>
        <taxon>Roseobacteraceae</taxon>
        <taxon>Marivita</taxon>
    </lineage>
</organism>
<protein>
    <recommendedName>
        <fullName evidence="3">Tetratricopeptide repeat protein</fullName>
    </recommendedName>
</protein>